<evidence type="ECO:0000313" key="62">
    <source>
        <dbReference type="EMBL" id="EDN9628426.1"/>
    </source>
</evidence>
<evidence type="ECO:0000313" key="50">
    <source>
        <dbReference type="EMBL" id="ECB9472320.1"/>
    </source>
</evidence>
<dbReference type="Proteomes" id="UP000467247">
    <property type="component" value="Unassembled WGS sequence"/>
</dbReference>
<dbReference type="Proteomes" id="UP000527632">
    <property type="component" value="Unassembled WGS sequence"/>
</dbReference>
<dbReference type="Proteomes" id="UP000337746">
    <property type="component" value="Unassembled WGS sequence"/>
</dbReference>
<dbReference type="EMBL" id="DAAJZA010000019">
    <property type="protein sequence ID" value="HAC1756297.1"/>
    <property type="molecule type" value="Genomic_DNA"/>
</dbReference>
<evidence type="ECO:0000313" key="151">
    <source>
        <dbReference type="Proteomes" id="UP000535556"/>
    </source>
</evidence>
<evidence type="ECO:0000313" key="74">
    <source>
        <dbReference type="EMBL" id="HAB9175147.1"/>
    </source>
</evidence>
<dbReference type="Proteomes" id="UP000364988">
    <property type="component" value="Unassembled WGS sequence"/>
</dbReference>
<evidence type="ECO:0000313" key="124">
    <source>
        <dbReference type="Proteomes" id="UP000410967"/>
    </source>
</evidence>
<dbReference type="Proteomes" id="UP000840039">
    <property type="component" value="Unassembled WGS sequence"/>
</dbReference>
<dbReference type="Proteomes" id="UP000844471">
    <property type="component" value="Unassembled WGS sequence"/>
</dbReference>
<evidence type="ECO:0000313" key="6">
    <source>
        <dbReference type="EMBL" id="EAC5549331.1"/>
    </source>
</evidence>
<dbReference type="GO" id="GO:0009425">
    <property type="term" value="C:bacterial-type flagellum basal body"/>
    <property type="evidence" value="ECO:0007669"/>
    <property type="project" value="InterPro"/>
</dbReference>
<dbReference type="Proteomes" id="UP000566721">
    <property type="component" value="Unassembled WGS sequence"/>
</dbReference>
<evidence type="ECO:0000313" key="68">
    <source>
        <dbReference type="EMBL" id="HAA8491317.1"/>
    </source>
</evidence>
<reference evidence="97 118" key="6">
    <citation type="submission" date="2019-03" db="EMBL/GenBank/DDBJ databases">
        <authorList>
            <person name="Ashton P.M."/>
            <person name="Dallman T."/>
            <person name="Nair S."/>
            <person name="De Pinna E."/>
            <person name="Peters T."/>
            <person name="Grant K."/>
        </authorList>
    </citation>
    <scope>NUCLEOTIDE SEQUENCE [LARGE SCALE GENOMIC DNA]</scope>
    <source>
        <strain evidence="42 150">282333</strain>
        <strain evidence="44 149">282352</strain>
        <strain evidence="37 155">289003</strain>
        <strain evidence="40 159">406731</strain>
        <strain evidence="38 157">429821</strain>
        <strain evidence="41 144">562417</strain>
        <strain evidence="43 148">562428</strain>
        <strain evidence="39 142">563356</strain>
        <strain evidence="4 125">688377</strain>
        <strain evidence="54 138">760311</strain>
        <strain evidence="64 134">788324</strain>
        <strain evidence="62 130">833351</strain>
        <strain evidence="65 135">883775</strain>
        <strain evidence="21">RL15000161</strain>
        <strain evidence="22">RL15000286</strain>
        <strain evidence="23">RL15000440</strain>
    </source>
</reference>
<dbReference type="GO" id="GO:0003774">
    <property type="term" value="F:cytoskeletal motor activity"/>
    <property type="evidence" value="ECO:0007669"/>
    <property type="project" value="InterPro"/>
</dbReference>
<dbReference type="Proteomes" id="UP000478682">
    <property type="component" value="Unassembled WGS sequence"/>
</dbReference>
<dbReference type="EMBL" id="AABEQV010000006">
    <property type="protein sequence ID" value="EAG9857448.1"/>
    <property type="molecule type" value="Genomic_DNA"/>
</dbReference>
<dbReference type="EMBL" id="AAAKQF010000003">
    <property type="protein sequence ID" value="EAC9039921.1"/>
    <property type="molecule type" value="Genomic_DNA"/>
</dbReference>
<evidence type="ECO:0000313" key="165">
    <source>
        <dbReference type="Proteomes" id="UP000843775"/>
    </source>
</evidence>
<dbReference type="EMBL" id="VTIK01000007">
    <property type="protein sequence ID" value="TYU50672.1"/>
    <property type="molecule type" value="Genomic_DNA"/>
</dbReference>
<dbReference type="NCBIfam" id="NF005277">
    <property type="entry name" value="PRK06789.1"/>
    <property type="match status" value="1"/>
</dbReference>
<dbReference type="Proteomes" id="UP000478704">
    <property type="component" value="Unassembled WGS sequence"/>
</dbReference>
<evidence type="ECO:0000313" key="65">
    <source>
        <dbReference type="EMBL" id="EDP8410021.1"/>
    </source>
</evidence>
<accession>A0A0D8X367</accession>
<evidence type="ECO:0000313" key="82">
    <source>
        <dbReference type="EMBL" id="MCO38217.1"/>
    </source>
</evidence>
<dbReference type="Proteomes" id="UP000421738">
    <property type="component" value="Unassembled WGS sequence"/>
</dbReference>
<feature type="domain" description="Flagellar motor switch protein FliN-like C-terminal" evidence="2">
    <location>
        <begin position="6"/>
        <end position="72"/>
    </location>
</feature>
<evidence type="ECO:0000313" key="123">
    <source>
        <dbReference type="Proteomes" id="UP000406081"/>
    </source>
</evidence>
<dbReference type="AlphaFoldDB" id="A0A0D8X367"/>
<dbReference type="Proteomes" id="UP000845014">
    <property type="component" value="Unassembled WGS sequence"/>
</dbReference>
<evidence type="ECO:0000313" key="153">
    <source>
        <dbReference type="Proteomes" id="UP000540417"/>
    </source>
</evidence>
<evidence type="ECO:0000313" key="26">
    <source>
        <dbReference type="EMBL" id="EAG1892217.1"/>
    </source>
</evidence>
<dbReference type="Proteomes" id="UP000398321">
    <property type="component" value="Unassembled WGS sequence"/>
</dbReference>
<evidence type="ECO:0000313" key="20">
    <source>
        <dbReference type="EMBL" id="EAE2355297.1"/>
    </source>
</evidence>
<dbReference type="EMBL" id="AABAGT010000006">
    <property type="protein sequence ID" value="EAG0866771.1"/>
    <property type="molecule type" value="Genomic_DNA"/>
</dbReference>
<dbReference type="GeneID" id="86844622"/>
<evidence type="ECO:0000313" key="135">
    <source>
        <dbReference type="Proteomes" id="UP000470497"/>
    </source>
</evidence>
<evidence type="ECO:0000313" key="55">
    <source>
        <dbReference type="EMBL" id="ECR7122075.1"/>
    </source>
</evidence>
<dbReference type="Proteomes" id="UP000840569">
    <property type="component" value="Unassembled WGS sequence"/>
</dbReference>
<dbReference type="EMBL" id="AAAJKI010000030">
    <property type="protein sequence ID" value="EAC6548906.1"/>
    <property type="molecule type" value="Genomic_DNA"/>
</dbReference>
<dbReference type="EMBL" id="AAALRN010000001">
    <property type="protein sequence ID" value="EAD1183989.1"/>
    <property type="molecule type" value="Genomic_DNA"/>
</dbReference>
<dbReference type="InterPro" id="IPR001172">
    <property type="entry name" value="FliN_T3SS_HrcQb"/>
</dbReference>
<evidence type="ECO:0000313" key="11">
    <source>
        <dbReference type="EMBL" id="EAD1183989.1"/>
    </source>
</evidence>
<evidence type="ECO:0000313" key="105">
    <source>
        <dbReference type="Proteomes" id="UP000352246"/>
    </source>
</evidence>
<evidence type="ECO:0000313" key="37">
    <source>
        <dbReference type="EMBL" id="EAG9520341.1"/>
    </source>
</evidence>
<dbReference type="EMBL" id="DAAIHR010000001">
    <property type="protein sequence ID" value="HAB8397274.1"/>
    <property type="molecule type" value="Genomic_DNA"/>
</dbReference>
<evidence type="ECO:0000313" key="17">
    <source>
        <dbReference type="EMBL" id="EAE1095389.1"/>
    </source>
</evidence>
<dbReference type="EMBL" id="AABGVJ010000001">
    <property type="protein sequence ID" value="EAH4372052.1"/>
    <property type="molecule type" value="Genomic_DNA"/>
</dbReference>
<evidence type="ECO:0000313" key="89">
    <source>
        <dbReference type="EMBL" id="TYU50672.1"/>
    </source>
</evidence>
<evidence type="ECO:0000313" key="57">
    <source>
        <dbReference type="EMBL" id="ECY6545615.1"/>
    </source>
</evidence>
<dbReference type="EMBL" id="RCRQ01000003">
    <property type="protein sequence ID" value="MCO38217.1"/>
    <property type="molecule type" value="Genomic_DNA"/>
</dbReference>
<evidence type="ECO:0000313" key="121">
    <source>
        <dbReference type="Proteomes" id="UP000398321"/>
    </source>
</evidence>
<dbReference type="EMBL" id="AAAPCR010000001">
    <property type="protein sequence ID" value="EAD8144595.1"/>
    <property type="molecule type" value="Genomic_DNA"/>
</dbReference>
<evidence type="ECO:0000313" key="45">
    <source>
        <dbReference type="EMBL" id="EAH4240952.1"/>
    </source>
</evidence>
<dbReference type="EMBL" id="AAARIE010000010">
    <property type="protein sequence ID" value="EAE2660481.1"/>
    <property type="molecule type" value="Genomic_DNA"/>
</dbReference>
<evidence type="ECO:0000313" key="144">
    <source>
        <dbReference type="Proteomes" id="UP000525068"/>
    </source>
</evidence>
<evidence type="ECO:0000313" key="32">
    <source>
        <dbReference type="EMBL" id="EAG4461260.1"/>
    </source>
</evidence>
<dbReference type="EMBL" id="AABFVG010000002">
    <property type="protein sequence ID" value="EAH2281067.1"/>
    <property type="molecule type" value="Genomic_DNA"/>
</dbReference>
<dbReference type="Proteomes" id="UP000365297">
    <property type="component" value="Unassembled WGS sequence"/>
</dbReference>
<dbReference type="EMBL" id="AANPAU010000002">
    <property type="protein sequence ID" value="EDP8513498.1"/>
    <property type="molecule type" value="Genomic_DNA"/>
</dbReference>
<evidence type="ECO:0000313" key="148">
    <source>
        <dbReference type="Proteomes" id="UP000529135"/>
    </source>
</evidence>
<dbReference type="Proteomes" id="UP000350032">
    <property type="component" value="Unassembled WGS sequence"/>
</dbReference>
<evidence type="ECO:0000313" key="111">
    <source>
        <dbReference type="Proteomes" id="UP000365297"/>
    </source>
</evidence>
<evidence type="ECO:0000313" key="25">
    <source>
        <dbReference type="EMBL" id="EAG0993237.1"/>
    </source>
</evidence>
<evidence type="ECO:0000313" key="5">
    <source>
        <dbReference type="EMBL" id="EAC4551276.1"/>
    </source>
</evidence>
<evidence type="ECO:0000313" key="14">
    <source>
        <dbReference type="EMBL" id="EAD5785470.1"/>
    </source>
</evidence>
<evidence type="ECO:0000313" key="103">
    <source>
        <dbReference type="Proteomes" id="UP000345329"/>
    </source>
</evidence>
<evidence type="ECO:0000313" key="108">
    <source>
        <dbReference type="Proteomes" id="UP000356407"/>
    </source>
</evidence>
<dbReference type="Proteomes" id="UP000344343">
    <property type="component" value="Unassembled WGS sequence"/>
</dbReference>
<evidence type="ECO:0000313" key="110">
    <source>
        <dbReference type="Proteomes" id="UP000364988"/>
    </source>
</evidence>
<dbReference type="Proteomes" id="UP000455569">
    <property type="component" value="Unassembled WGS sequence"/>
</dbReference>
<dbReference type="Proteomes" id="UP000470497">
    <property type="component" value="Unassembled WGS sequence"/>
</dbReference>
<dbReference type="KEGG" id="lmv:Y193_12240"/>
<evidence type="ECO:0000313" key="27">
    <source>
        <dbReference type="EMBL" id="EAG2086011.1"/>
    </source>
</evidence>
<dbReference type="EMBL" id="AAIAJJ010000002">
    <property type="protein sequence ID" value="ECC1555742.1"/>
    <property type="molecule type" value="Genomic_DNA"/>
</dbReference>
<evidence type="ECO:0000313" key="122">
    <source>
        <dbReference type="Proteomes" id="UP000403352"/>
    </source>
</evidence>
<dbReference type="Proteomes" id="UP000528151">
    <property type="component" value="Unassembled WGS sequence"/>
</dbReference>
<dbReference type="EMBL" id="DABXZF010000027">
    <property type="protein sequence ID" value="HAO5923120.1"/>
    <property type="molecule type" value="Genomic_DNA"/>
</dbReference>
<dbReference type="EMBL" id="AABCVX010000001">
    <property type="protein sequence ID" value="EAG6167997.1"/>
    <property type="molecule type" value="Genomic_DNA"/>
</dbReference>
<dbReference type="Gene3D" id="2.30.330.10">
    <property type="entry name" value="SpoA-like"/>
    <property type="match status" value="1"/>
</dbReference>
<dbReference type="Pfam" id="PF01052">
    <property type="entry name" value="FliMN_C"/>
    <property type="match status" value="1"/>
</dbReference>
<evidence type="ECO:0000313" key="52">
    <source>
        <dbReference type="EMBL" id="ECC1555742.1"/>
    </source>
</evidence>
<dbReference type="Proteomes" id="UP000546397">
    <property type="component" value="Unassembled WGS sequence"/>
</dbReference>
<evidence type="ECO:0000313" key="143">
    <source>
        <dbReference type="Proteomes" id="UP000522199"/>
    </source>
</evidence>
<evidence type="ECO:0000313" key="147">
    <source>
        <dbReference type="Proteomes" id="UP000528151"/>
    </source>
</evidence>
<dbReference type="EMBL" id="DAAKPP010000001">
    <property type="protein sequence ID" value="HAC3054356.1"/>
    <property type="molecule type" value="Genomic_DNA"/>
</dbReference>
<reference evidence="89 95" key="8">
    <citation type="submission" date="2019-08" db="EMBL/GenBank/DDBJ databases">
        <title>Soil Listeria distribution.</title>
        <authorList>
            <person name="Liao J."/>
        </authorList>
    </citation>
    <scope>NUCLEOTIDE SEQUENCE [LARGE SCALE GENOMIC DNA]</scope>
    <source>
        <strain evidence="89 95">IN-RH-2-BL1</strain>
    </source>
</reference>
<evidence type="ECO:0000313" key="102">
    <source>
        <dbReference type="Proteomes" id="UP000344343"/>
    </source>
</evidence>
<evidence type="ECO:0000313" key="99">
    <source>
        <dbReference type="Proteomes" id="UP000336166"/>
    </source>
</evidence>
<dbReference type="EMBL" id="AABDGJ010000003">
    <property type="protein sequence ID" value="EAG6990326.1"/>
    <property type="molecule type" value="Genomic_DNA"/>
</dbReference>
<dbReference type="GO" id="GO:0006935">
    <property type="term" value="P:chemotaxis"/>
    <property type="evidence" value="ECO:0007669"/>
    <property type="project" value="InterPro"/>
</dbReference>
<evidence type="ECO:0000313" key="80">
    <source>
        <dbReference type="EMBL" id="HAO5923120.1"/>
    </source>
</evidence>
<dbReference type="Proteomes" id="UP000383365">
    <property type="component" value="Unassembled WGS sequence"/>
</dbReference>
<dbReference type="Proteomes" id="UP000403352">
    <property type="component" value="Unassembled WGS sequence"/>
</dbReference>
<evidence type="ECO:0000313" key="42">
    <source>
        <dbReference type="EMBL" id="EAH2281067.1"/>
    </source>
</evidence>
<dbReference type="EMBL" id="AAAJWF010000001">
    <property type="protein sequence ID" value="EAC7479290.1"/>
    <property type="molecule type" value="Genomic_DNA"/>
</dbReference>
<dbReference type="Proteomes" id="UP000427828">
    <property type="component" value="Unassembled WGS sequence"/>
</dbReference>
<evidence type="ECO:0000313" key="167">
    <source>
        <dbReference type="Proteomes" id="UP000845014"/>
    </source>
</evidence>
<reference evidence="81 131" key="4">
    <citation type="submission" date="2018-04" db="EMBL/GenBank/DDBJ databases">
        <title>Genome Analysis of a Prevalent Clone of Listeria monocytogenes Sequence Type 87 in China.</title>
        <authorList>
            <person name="Wang Y."/>
        </authorList>
    </citation>
    <scope>NUCLEOTIDE SEQUENCE [LARGE SCALE GENOMIC DNA]</scope>
    <source>
        <strain evidence="81 131">ICDC_LM1523</strain>
    </source>
</reference>
<dbReference type="EMBL" id="AAKHCT010000001">
    <property type="protein sequence ID" value="ECR7122075.1"/>
    <property type="molecule type" value="Genomic_DNA"/>
</dbReference>
<dbReference type="EMBL" id="DAAEQL010000008">
    <property type="protein sequence ID" value="HAA8491317.1"/>
    <property type="molecule type" value="Genomic_DNA"/>
</dbReference>
<dbReference type="EMBL" id="DAAIRR010000001">
    <property type="protein sequence ID" value="HAB9175147.1"/>
    <property type="molecule type" value="Genomic_DNA"/>
</dbReference>
<dbReference type="EMBL" id="AAHZFN010000002">
    <property type="protein sequence ID" value="ECB9472320.1"/>
    <property type="molecule type" value="Genomic_DNA"/>
</dbReference>
<dbReference type="Proteomes" id="UP000339309">
    <property type="component" value="Unassembled WGS sequence"/>
</dbReference>
<evidence type="ECO:0000313" key="51">
    <source>
        <dbReference type="EMBL" id="ECB9513896.1"/>
    </source>
</evidence>
<dbReference type="EMBL" id="AABAYG010000001">
    <property type="protein sequence ID" value="EAG2244360.1"/>
    <property type="molecule type" value="Genomic_DNA"/>
</dbReference>
<dbReference type="Proteomes" id="UP000533021">
    <property type="component" value="Unassembled WGS sequence"/>
</dbReference>
<dbReference type="Proteomes" id="UP000322220">
    <property type="component" value="Unassembled WGS sequence"/>
</dbReference>
<dbReference type="Proteomes" id="UP000389283">
    <property type="component" value="Unassembled WGS sequence"/>
</dbReference>
<dbReference type="EMBL" id="AAAQJJ010000018">
    <property type="protein sequence ID" value="EAE0770890.1"/>
    <property type="molecule type" value="Genomic_DNA"/>
</dbReference>
<evidence type="ECO:0000313" key="166">
    <source>
        <dbReference type="Proteomes" id="UP000844415"/>
    </source>
</evidence>
<dbReference type="Proteomes" id="UP000525850">
    <property type="component" value="Unassembled WGS sequence"/>
</dbReference>
<proteinExistence type="inferred from homology"/>
<evidence type="ECO:0000313" key="86">
    <source>
        <dbReference type="EMBL" id="RJZ24121.1"/>
    </source>
</evidence>
<dbReference type="Proteomes" id="UP000413786">
    <property type="component" value="Unassembled WGS sequence"/>
</dbReference>
<evidence type="ECO:0000313" key="33">
    <source>
        <dbReference type="EMBL" id="EAG6167997.1"/>
    </source>
</evidence>
<dbReference type="Proteomes" id="UP000368805">
    <property type="component" value="Unassembled WGS sequence"/>
</dbReference>
<dbReference type="Proteomes" id="UP000548278">
    <property type="component" value="Unassembled WGS sequence"/>
</dbReference>
<dbReference type="GO" id="GO:0071973">
    <property type="term" value="P:bacterial-type flagellum-dependent cell motility"/>
    <property type="evidence" value="ECO:0007669"/>
    <property type="project" value="InterPro"/>
</dbReference>
<dbReference type="EMBL" id="JACAVN010000001">
    <property type="protein sequence ID" value="NYA00558.1"/>
    <property type="molecule type" value="Genomic_DNA"/>
</dbReference>
<evidence type="ECO:0000313" key="41">
    <source>
        <dbReference type="EMBL" id="EAH1615615.1"/>
    </source>
</evidence>
<dbReference type="EMBL" id="AABBYJ010000006">
    <property type="protein sequence ID" value="EAG4331827.1"/>
    <property type="molecule type" value="Genomic_DNA"/>
</dbReference>
<evidence type="ECO:0000313" key="84">
    <source>
        <dbReference type="EMBL" id="OET47927.1"/>
    </source>
</evidence>
<evidence type="ECO:0000313" key="139">
    <source>
        <dbReference type="Proteomes" id="UP000481141"/>
    </source>
</evidence>
<evidence type="ECO:0000313" key="7">
    <source>
        <dbReference type="EMBL" id="EAC5950228.1"/>
    </source>
</evidence>
<evidence type="ECO:0000313" key="31">
    <source>
        <dbReference type="EMBL" id="EAG4331827.1"/>
    </source>
</evidence>
<evidence type="ECO:0000313" key="159">
    <source>
        <dbReference type="Proteomes" id="UP000566597"/>
    </source>
</evidence>
<dbReference type="EMBL" id="DAAEEB010000005">
    <property type="protein sequence ID" value="HAA8053340.1"/>
    <property type="molecule type" value="Genomic_DNA"/>
</dbReference>
<evidence type="ECO:0000313" key="44">
    <source>
        <dbReference type="EMBL" id="EAH3292863.1"/>
    </source>
</evidence>
<dbReference type="KEGG" id="lmom:IJ09_06835"/>
<evidence type="ECO:0000313" key="150">
    <source>
        <dbReference type="Proteomes" id="UP000533021"/>
    </source>
</evidence>
<dbReference type="Proteomes" id="UP000529135">
    <property type="component" value="Unassembled WGS sequence"/>
</dbReference>
<evidence type="ECO:0000313" key="129">
    <source>
        <dbReference type="Proteomes" id="UP000455569"/>
    </source>
</evidence>
<dbReference type="EMBL" id="AAANYR010000001">
    <property type="protein sequence ID" value="EAD5785470.1"/>
    <property type="molecule type" value="Genomic_DNA"/>
</dbReference>
<dbReference type="Proteomes" id="UP000378540">
    <property type="component" value="Unassembled WGS sequence"/>
</dbReference>
<dbReference type="EMBL" id="MJTJ01000023">
    <property type="protein sequence ID" value="OET47927.1"/>
    <property type="molecule type" value="Genomic_DNA"/>
</dbReference>
<evidence type="ECO:0000313" key="127">
    <source>
        <dbReference type="Proteomes" id="UP000423131"/>
    </source>
</evidence>
<evidence type="ECO:0000313" key="81">
    <source>
        <dbReference type="EMBL" id="KAA9453333.1"/>
    </source>
</evidence>
<dbReference type="EMBL" id="DAAJCS010000009">
    <property type="protein sequence ID" value="HAC0013827.1"/>
    <property type="molecule type" value="Genomic_DNA"/>
</dbReference>
<evidence type="ECO:0000313" key="146">
    <source>
        <dbReference type="Proteomes" id="UP000527632"/>
    </source>
</evidence>
<evidence type="ECO:0000313" key="70">
    <source>
        <dbReference type="EMBL" id="HAB7364025.1"/>
    </source>
</evidence>
<dbReference type="Proteomes" id="UP000371553">
    <property type="component" value="Unassembled WGS sequence"/>
</dbReference>
<evidence type="ECO:0000313" key="66">
    <source>
        <dbReference type="EMBL" id="EDP8513498.1"/>
    </source>
</evidence>
<reference evidence="92 93" key="2">
    <citation type="journal article" date="2018" name="BMC Genomics">
        <title>Genes significantly associated with lineage II food isolates of Listeria monocytogenes.</title>
        <authorList>
            <person name="Pirone-Davies C."/>
            <person name="Chen Y."/>
            <person name="Pightling A."/>
            <person name="Ryan G."/>
            <person name="Wang Y."/>
            <person name="Yao K."/>
            <person name="Hoffmann M."/>
            <person name="Allard M.W."/>
        </authorList>
    </citation>
    <scope>NUCLEOTIDE SEQUENCE [LARGE SCALE GENOMIC DNA]</scope>
    <source>
        <strain evidence="88 93">CFSAN028761</strain>
        <strain evidence="86 94">PNUSAL000190</strain>
        <strain evidence="87 92">PNUSAL000550</strain>
    </source>
</reference>
<dbReference type="Proteomes" id="UP000522199">
    <property type="component" value="Unassembled WGS sequence"/>
</dbReference>
<dbReference type="EMBL" id="AALGDA010000027">
    <property type="protein sequence ID" value="ECY9783225.1"/>
    <property type="molecule type" value="Genomic_DNA"/>
</dbReference>
<gene>
    <name evidence="25" type="ORF">A3R20_01260</name>
    <name evidence="24" type="ORF">A8L61_05685</name>
    <name evidence="35" type="ORF">AB917_06960</name>
    <name evidence="5" type="ORF">ABZ57_02125</name>
    <name evidence="88" type="ORF">AE233_02032</name>
    <name evidence="34" type="ORF">AF817_05095</name>
    <name evidence="85" type="ORF">AJL21_10695</name>
    <name evidence="84" type="ORF">AJL21_15710</name>
    <name evidence="7" type="ORF">AP104_12595</name>
    <name evidence="17" type="ORF">APD94_05410</name>
    <name evidence="19" type="ORF">ARR48_05395</name>
    <name evidence="18" type="ORF">ART25_00345</name>
    <name evidence="6" type="ORF">ARY78_02665</name>
    <name evidence="29" type="ORF">B1N52_02900</name>
    <name evidence="28" type="ORF">B1S26_02965</name>
    <name evidence="3" type="ORF">B4X68_00210</name>
    <name evidence="30" type="ORF">B5K54_08595</name>
    <name evidence="26" type="ORF">BB997_01185</name>
    <name evidence="56" type="ORF">BCZ19_02930</name>
    <name evidence="27" type="ORF">BCZ21_01970</name>
    <name evidence="90" type="ORF">BES38_04955</name>
    <name evidence="32" type="ORF">CA369_03075</name>
    <name evidence="31" type="ORF">CAV64_11320</name>
    <name evidence="15" type="ORF">CD20_00765</name>
    <name evidence="36" type="ORF">CW845_10705</name>
    <name evidence="41" type="ORF">D4271_09355</name>
    <name evidence="42" type="ORF">D4920_03190</name>
    <name evidence="37" type="ORF">D4B11_11210</name>
    <name evidence="38" type="ORF">D4C60_10620</name>
    <name evidence="39" type="ORF">D4D89_10560</name>
    <name evidence="40" type="ORF">D4U23_02945</name>
    <name evidence="43" type="ORF">D5M70_09295</name>
    <name evidence="44" type="ORF">D5N24_00500</name>
    <name evidence="47" type="ORF">D7104_01770</name>
    <name evidence="81" type="ORF">DCK61_02430</name>
    <name evidence="33" type="ORF">DCT16_01185</name>
    <name evidence="16" type="ORF">DG57_13720</name>
    <name evidence="82" type="ORF">DOV25_07105</name>
    <name evidence="9" type="ORF">DQ70_01160</name>
    <name evidence="8" type="ORF">DU018_11140</name>
    <name evidence="86" type="ORF">DYZ50_00126</name>
    <name evidence="87" type="ORF">DYZ80_00527</name>
    <name evidence="4" type="ORF">E0I39_10625</name>
    <name evidence="21" type="ORF">E1V33_09945</name>
    <name evidence="22" type="ORF">E1W56_01465</name>
    <name evidence="23" type="ORF">E1X78_02750</name>
    <name evidence="45" type="ORF">E5F58_02930</name>
    <name evidence="46" type="ORF">E5H26_04945</name>
    <name evidence="14" type="ORF">EX365_02710</name>
    <name evidence="13" type="ORF">EXZ73_13005</name>
    <name evidence="55" type="ORF">F1788_05025</name>
    <name evidence="57" type="ORF">F6436_14985</name>
    <name evidence="58" type="ORF">F6515_09465</name>
    <name evidence="48" type="ORF">FA835_10195</name>
    <name evidence="49" type="ORF">FC284_13895</name>
    <name evidence="54" type="ORF">FJU19_10465</name>
    <name evidence="51" type="ORF">FLQ97_09110</name>
    <name evidence="50" type="ORF">FLR03_01350</name>
    <name evidence="52" type="ORF">FNX40_02850</name>
    <name evidence="53" type="ORF">FPL45_06390</name>
    <name evidence="64" type="ORF">FV747_06320</name>
    <name evidence="89" type="ORF">FZW98_12330</name>
    <name evidence="66" type="ORF">G3O21_000898</name>
    <name evidence="65" type="ORF">G3R95_001580</name>
    <name evidence="59" type="ORF">GCV64_05040</name>
    <name evidence="67" type="ORF">GHH22_09240</name>
    <name evidence="68" type="ORF">GHO09_12445</name>
    <name evidence="62" type="ORF">GI230_02355</name>
    <name evidence="77" type="ORF">GI949_15095</name>
    <name evidence="69" type="ORF">GIH49_08570</name>
    <name evidence="63" type="ORF">GJW51_02485</name>
    <name evidence="60" type="ORF">GQG13_01375</name>
    <name evidence="61" type="ORF">GT011_05060</name>
    <name evidence="70" type="ORF">GYO01_07905</name>
    <name evidence="71" type="ORF">GYP27_06970</name>
    <name evidence="72" type="ORF">GYR60_01985</name>
    <name evidence="73" type="ORF">GYS09_05205</name>
    <name evidence="74" type="ORF">GYU24_05445</name>
    <name evidence="75" type="ORF">GYX23_12590</name>
    <name evidence="76" type="ORF">GYY14_01965</name>
    <name evidence="78" type="ORF">GZK27_02390</name>
    <name evidence="79" type="ORF">HQN34_000370</name>
    <name evidence="83" type="ORF">HZJ64_01840</name>
    <name evidence="80" type="ORF">IP987_002335</name>
    <name evidence="10" type="ORF">KV70_06865</name>
    <name evidence="11" type="ORF">QD52_02705</name>
    <name evidence="12" type="ORF">UI29_02730</name>
    <name evidence="20" type="ORF">Y261_13145</name>
</gene>
<dbReference type="EMBL" id="AAAQVA010000001">
    <property type="protein sequence ID" value="EAE1631232.1"/>
    <property type="molecule type" value="Genomic_DNA"/>
</dbReference>
<evidence type="ECO:0000313" key="119">
    <source>
        <dbReference type="Proteomes" id="UP000388699"/>
    </source>
</evidence>
<evidence type="ECO:0000313" key="101">
    <source>
        <dbReference type="Proteomes" id="UP000339309"/>
    </source>
</evidence>
<dbReference type="EMBL" id="AACKDQ010000022">
    <property type="protein sequence ID" value="EAK9317476.1"/>
    <property type="molecule type" value="Genomic_DNA"/>
</dbReference>
<dbReference type="KEGG" id="lmok:CQ02_03760"/>
<dbReference type="Proteomes" id="UP000484022">
    <property type="component" value="Unassembled WGS sequence"/>
</dbReference>
<dbReference type="Proteomes" id="UP000548826">
    <property type="component" value="Unassembled WGS sequence"/>
</dbReference>
<dbReference type="Proteomes" id="UP000467347">
    <property type="component" value="Unassembled WGS sequence"/>
</dbReference>
<evidence type="ECO:0000313" key="72">
    <source>
        <dbReference type="EMBL" id="HAB8397274.1"/>
    </source>
</evidence>
<evidence type="ECO:0000313" key="140">
    <source>
        <dbReference type="Proteomes" id="UP000484022"/>
    </source>
</evidence>
<evidence type="ECO:0000313" key="157">
    <source>
        <dbReference type="Proteomes" id="UP000548826"/>
    </source>
</evidence>
<evidence type="ECO:0000313" key="15">
    <source>
        <dbReference type="EMBL" id="EAD8144595.1"/>
    </source>
</evidence>
<evidence type="ECO:0000313" key="142">
    <source>
        <dbReference type="Proteomes" id="UP000517258"/>
    </source>
</evidence>
<evidence type="ECO:0000313" key="46">
    <source>
        <dbReference type="EMBL" id="EAH4372052.1"/>
    </source>
</evidence>
<dbReference type="Proteomes" id="UP000285054">
    <property type="component" value="Unassembled WGS sequence"/>
</dbReference>
<dbReference type="Proteomes" id="UP000843775">
    <property type="component" value="Unassembled WGS sequence"/>
</dbReference>
<organism evidence="24 109">
    <name type="scientific">Listeria monocytogenes</name>
    <dbReference type="NCBI Taxonomy" id="1639"/>
    <lineage>
        <taxon>Bacteria</taxon>
        <taxon>Bacillati</taxon>
        <taxon>Bacillota</taxon>
        <taxon>Bacilli</taxon>
        <taxon>Bacillales</taxon>
        <taxon>Listeriaceae</taxon>
        <taxon>Listeria</taxon>
    </lineage>
</organism>
<dbReference type="Proteomes" id="UP000842809">
    <property type="component" value="Unassembled WGS sequence"/>
</dbReference>
<dbReference type="Proteomes" id="UP000272537">
    <property type="component" value="Unassembled WGS sequence"/>
</dbReference>
<dbReference type="Proteomes" id="UP000335978">
    <property type="component" value="Unassembled WGS sequence"/>
</dbReference>
<dbReference type="Proteomes" id="UP000406081">
    <property type="component" value="Unassembled WGS sequence"/>
</dbReference>
<evidence type="ECO:0000313" key="161">
    <source>
        <dbReference type="Proteomes" id="UP000840197"/>
    </source>
</evidence>
<dbReference type="EMBL" id="AABEKY010000005">
    <property type="protein sequence ID" value="EAG9387955.1"/>
    <property type="molecule type" value="Genomic_DNA"/>
</dbReference>
<dbReference type="EMBL" id="AABGFX010000006">
    <property type="protein sequence ID" value="EAH3127501.1"/>
    <property type="molecule type" value="Genomic_DNA"/>
</dbReference>
<evidence type="ECO:0000313" key="164">
    <source>
        <dbReference type="Proteomes" id="UP000841561"/>
    </source>
</evidence>
<dbReference type="Proteomes" id="UP000280270">
    <property type="component" value="Unassembled WGS sequence"/>
</dbReference>
<dbReference type="Proteomes" id="UP000478945">
    <property type="component" value="Unassembled WGS sequence"/>
</dbReference>
<dbReference type="EMBL" id="AANDQG010000001">
    <property type="protein sequence ID" value="EDN9628426.1"/>
    <property type="molecule type" value="Genomic_DNA"/>
</dbReference>
<dbReference type="Proteomes" id="UP000852906">
    <property type="component" value="Unassembled WGS sequence"/>
</dbReference>
<evidence type="ECO:0000313" key="9">
    <source>
        <dbReference type="EMBL" id="EAC7479290.1"/>
    </source>
</evidence>
<dbReference type="EMBL" id="AABAIH010000001">
    <property type="protein sequence ID" value="EAG0993237.1"/>
    <property type="molecule type" value="Genomic_DNA"/>
</dbReference>
<dbReference type="EMBL" id="AAISWI010000005">
    <property type="protein sequence ID" value="ECH7210959.1"/>
    <property type="molecule type" value="Genomic_DNA"/>
</dbReference>
<dbReference type="Proteomes" id="UP000535556">
    <property type="component" value="Unassembled WGS sequence"/>
</dbReference>
<evidence type="ECO:0000313" key="152">
    <source>
        <dbReference type="Proteomes" id="UP000540117"/>
    </source>
</evidence>
<evidence type="ECO:0000313" key="113">
    <source>
        <dbReference type="Proteomes" id="UP000368805"/>
    </source>
</evidence>
<dbReference type="Proteomes" id="UP000517258">
    <property type="component" value="Unassembled WGS sequence"/>
</dbReference>
<protein>
    <submittedName>
        <fullName evidence="7 24">Flagellar motor switch protein</fullName>
    </submittedName>
</protein>
<dbReference type="EMBL" id="AACJYH010000001">
    <property type="protein sequence ID" value="EAK8896419.1"/>
    <property type="molecule type" value="Genomic_DNA"/>
</dbReference>
<dbReference type="Proteomes" id="UP000841146">
    <property type="component" value="Unassembled WGS sequence"/>
</dbReference>
<evidence type="ECO:0000313" key="96">
    <source>
        <dbReference type="Proteomes" id="UP000331186"/>
    </source>
</evidence>
<evidence type="ECO:0000313" key="87">
    <source>
        <dbReference type="EMBL" id="RKA10995.1"/>
    </source>
</evidence>
<dbReference type="Proteomes" id="UP000355989">
    <property type="component" value="Unassembled WGS sequence"/>
</dbReference>
<reference evidence="83 154" key="11">
    <citation type="submission" date="2020-06" db="EMBL/GenBank/DDBJ databases">
        <title>Two Listeria outbreaks in Switzerland in 2018 and 2020.</title>
        <authorList>
            <person name="Stevens M.J.A."/>
            <person name="Bloemberg G."/>
            <person name="Nusch-Inderbinnen M."/>
            <person name="Stephan R."/>
        </authorList>
    </citation>
    <scope>NUCLEOTIDE SEQUENCE [LARGE SCALE GENOMIC DNA]</scope>
    <source>
        <strain evidence="83 154">N18-0707</strain>
    </source>
</reference>
<evidence type="ECO:0000313" key="60">
    <source>
        <dbReference type="EMBL" id="EDN7713769.1"/>
    </source>
</evidence>
<dbReference type="Proteomes" id="UP000332711">
    <property type="component" value="Unassembled WGS sequence"/>
</dbReference>
<evidence type="ECO:0000313" key="126">
    <source>
        <dbReference type="Proteomes" id="UP000421738"/>
    </source>
</evidence>
<dbReference type="Proteomes" id="UP000458487">
    <property type="component" value="Unassembled WGS sequence"/>
</dbReference>
<evidence type="ECO:0000313" key="138">
    <source>
        <dbReference type="Proteomes" id="UP000478945"/>
    </source>
</evidence>
<evidence type="ECO:0000313" key="47">
    <source>
        <dbReference type="EMBL" id="EAK8896419.1"/>
    </source>
</evidence>
<evidence type="ECO:0000313" key="132">
    <source>
        <dbReference type="Proteomes" id="UP000467247"/>
    </source>
</evidence>
<evidence type="ECO:0000313" key="130">
    <source>
        <dbReference type="Proteomes" id="UP000458487"/>
    </source>
</evidence>
<dbReference type="Proteomes" id="UP000840567">
    <property type="component" value="Unassembled WGS sequence"/>
</dbReference>
<dbReference type="EMBL" id="AAHZFY010000018">
    <property type="protein sequence ID" value="ECB9513896.1"/>
    <property type="molecule type" value="Genomic_DNA"/>
</dbReference>
<evidence type="ECO:0000313" key="35">
    <source>
        <dbReference type="EMBL" id="EAG6990326.1"/>
    </source>
</evidence>
<dbReference type="Proteomes" id="UP000331186">
    <property type="component" value="Unassembled WGS sequence"/>
</dbReference>
<dbReference type="Proteomes" id="UP000544530">
    <property type="component" value="Unassembled WGS sequence"/>
</dbReference>
<dbReference type="EMBL" id="AABBHO010000022">
    <property type="protein sequence ID" value="EAG2997348.1"/>
    <property type="molecule type" value="Genomic_DNA"/>
</dbReference>
<dbReference type="EMBL" id="AABGUK010000001">
    <property type="protein sequence ID" value="EAH4240952.1"/>
    <property type="molecule type" value="Genomic_DNA"/>
</dbReference>
<keyword evidence="24" id="KW-0969">Cilium</keyword>
<evidence type="ECO:0000313" key="115">
    <source>
        <dbReference type="Proteomes" id="UP000376505"/>
    </source>
</evidence>
<dbReference type="EMBL" id="DAAEZQ010000004">
    <property type="protein sequence ID" value="HAA9722185.1"/>
    <property type="molecule type" value="Genomic_DNA"/>
</dbReference>
<evidence type="ECO:0000313" key="61">
    <source>
        <dbReference type="EMBL" id="EDN8268705.1"/>
    </source>
</evidence>
<dbReference type="EMBL" id="QDAY01000001">
    <property type="protein sequence ID" value="KAA9453333.1"/>
    <property type="molecule type" value="Genomic_DNA"/>
</dbReference>
<evidence type="ECO:0000313" key="137">
    <source>
        <dbReference type="Proteomes" id="UP000478704"/>
    </source>
</evidence>
<evidence type="ECO:0000313" key="104">
    <source>
        <dbReference type="Proteomes" id="UP000350032"/>
    </source>
</evidence>
<evidence type="ECO:0000313" key="88">
    <source>
        <dbReference type="EMBL" id="RKC01770.1"/>
    </source>
</evidence>
<reference evidence="124 143" key="7">
    <citation type="submission" date="2019-04" db="EMBL/GenBank/DDBJ databases">
        <authorList>
            <consortium name="GenomeTrakr network: Whole genome sequencing for foodborne pathogen traceback"/>
        </authorList>
    </citation>
    <scope>NUCLEOTIDE SEQUENCE [LARGE SCALE GENOMIC DNA]</scope>
    <source>
        <strain evidence="35 156">CFSAN004300</strain>
        <strain evidence="36 143">CFSAN072474</strain>
        <strain evidence="57 110">FLAG-55987</strain>
        <strain evidence="34 151">NRRL B-33244</strain>
        <strain evidence="48 124">PHLUSALM00088</strain>
    </source>
</reference>
<dbReference type="EMBL" id="AANCZP010000001">
    <property type="protein sequence ID" value="EDN8268705.1"/>
    <property type="molecule type" value="Genomic_DNA"/>
</dbReference>
<keyword evidence="24" id="KW-0282">Flagellum</keyword>
<dbReference type="EMBL" id="AANCRK010000001">
    <property type="protein sequence ID" value="EDN7713769.1"/>
    <property type="molecule type" value="Genomic_DNA"/>
</dbReference>
<evidence type="ECO:0000313" key="116">
    <source>
        <dbReference type="Proteomes" id="UP000378540"/>
    </source>
</evidence>
<evidence type="ECO:0000313" key="54">
    <source>
        <dbReference type="EMBL" id="ECL0131520.1"/>
    </source>
</evidence>
<dbReference type="EMBL" id="AAAJCR010000009">
    <property type="protein sequence ID" value="EAC5950228.1"/>
    <property type="molecule type" value="Genomic_DNA"/>
</dbReference>
<evidence type="ECO:0000313" key="168">
    <source>
        <dbReference type="Proteomes" id="UP000852906"/>
    </source>
</evidence>
<dbReference type="Proteomes" id="UP000840928">
    <property type="component" value="Unassembled WGS sequence"/>
</dbReference>
<dbReference type="EMBL" id="AANDSR010000001">
    <property type="protein sequence ID" value="EDN9835530.1"/>
    <property type="molecule type" value="Genomic_DNA"/>
</dbReference>
<dbReference type="EMBL" id="AAANYN010000024">
    <property type="protein sequence ID" value="EAD5775213.1"/>
    <property type="molecule type" value="Genomic_DNA"/>
</dbReference>
<evidence type="ECO:0000313" key="162">
    <source>
        <dbReference type="Proteomes" id="UP000840567"/>
    </source>
</evidence>
<evidence type="ECO:0000313" key="154">
    <source>
        <dbReference type="Proteomes" id="UP000544530"/>
    </source>
</evidence>
<dbReference type="Proteomes" id="UP000376505">
    <property type="component" value="Unassembled WGS sequence"/>
</dbReference>
<dbReference type="Proteomes" id="UP000540417">
    <property type="component" value="Unassembled WGS sequence"/>
</dbReference>
<dbReference type="Proteomes" id="UP000193519">
    <property type="component" value="Chromosome"/>
</dbReference>
<dbReference type="Proteomes" id="UP000460224">
    <property type="component" value="Unassembled WGS sequence"/>
</dbReference>
<evidence type="ECO:0000313" key="63">
    <source>
        <dbReference type="EMBL" id="EDN9835530.1"/>
    </source>
</evidence>
<dbReference type="Proteomes" id="UP000840197">
    <property type="component" value="Unassembled WGS sequence"/>
</dbReference>
<evidence type="ECO:0000313" key="92">
    <source>
        <dbReference type="Proteomes" id="UP000272537"/>
    </source>
</evidence>
<evidence type="ECO:0000313" key="78">
    <source>
        <dbReference type="EMBL" id="HAC3054356.1"/>
    </source>
</evidence>
<dbReference type="EMBL" id="AAASTI010000001">
    <property type="protein sequence ID" value="EAE5603024.1"/>
    <property type="molecule type" value="Genomic_DNA"/>
</dbReference>
<evidence type="ECO:0000313" key="85">
    <source>
        <dbReference type="EMBL" id="OET48730.1"/>
    </source>
</evidence>
<dbReference type="EMBL" id="QXKO01000001">
    <property type="protein sequence ID" value="RJZ24121.1"/>
    <property type="molecule type" value="Genomic_DNA"/>
</dbReference>
<dbReference type="EMBL" id="AALAQH010000001">
    <property type="protein sequence ID" value="ECX6923609.1"/>
    <property type="molecule type" value="Genomic_DNA"/>
</dbReference>
<dbReference type="Proteomes" id="UP000345329">
    <property type="component" value="Unassembled WGS sequence"/>
</dbReference>
<evidence type="ECO:0000313" key="43">
    <source>
        <dbReference type="EMBL" id="EAH3127501.1"/>
    </source>
</evidence>
<dbReference type="EMBL" id="MJTJ01000019">
    <property type="protein sequence ID" value="OET48730.1"/>
    <property type="molecule type" value="Genomic_DNA"/>
</dbReference>
<evidence type="ECO:0000313" key="24">
    <source>
        <dbReference type="EMBL" id="EAG0866771.1"/>
    </source>
</evidence>
<evidence type="ECO:0000313" key="28">
    <source>
        <dbReference type="EMBL" id="EAG2244360.1"/>
    </source>
</evidence>
<dbReference type="EMBL" id="AABBZO010000002">
    <property type="protein sequence ID" value="EAG4461260.1"/>
    <property type="molecule type" value="Genomic_DNA"/>
</dbReference>
<evidence type="ECO:0000313" key="131">
    <source>
        <dbReference type="Proteomes" id="UP000460224"/>
    </source>
</evidence>
<evidence type="ECO:0000259" key="2">
    <source>
        <dbReference type="Pfam" id="PF01052"/>
    </source>
</evidence>
<dbReference type="Proteomes" id="UP000843503">
    <property type="component" value="Unassembled WGS sequence"/>
</dbReference>
<evidence type="ECO:0000313" key="95">
    <source>
        <dbReference type="Proteomes" id="UP000322220"/>
    </source>
</evidence>
<dbReference type="Proteomes" id="UP000269407">
    <property type="component" value="Unassembled WGS sequence"/>
</dbReference>
<dbReference type="PRINTS" id="PR00956">
    <property type="entry name" value="FLGMOTORFLIN"/>
</dbReference>
<evidence type="ECO:0000313" key="76">
    <source>
        <dbReference type="EMBL" id="HAC0274128.1"/>
    </source>
</evidence>
<dbReference type="EMBL" id="AAASLB010000001">
    <property type="protein sequence ID" value="EAE4940716.1"/>
    <property type="molecule type" value="Genomic_DNA"/>
</dbReference>
<dbReference type="Proteomes" id="UP000566597">
    <property type="component" value="Unassembled WGS sequence"/>
</dbReference>
<dbReference type="EMBL" id="AANOZB010000004">
    <property type="protein sequence ID" value="EDP8410021.1"/>
    <property type="molecule type" value="Genomic_DNA"/>
</dbReference>
<dbReference type="EMBL" id="DAAJFY010000001">
    <property type="protein sequence ID" value="HAC0274128.1"/>
    <property type="molecule type" value="Genomic_DNA"/>
</dbReference>
<evidence type="ECO:0000313" key="109">
    <source>
        <dbReference type="Proteomes" id="UP000358545"/>
    </source>
</evidence>
<dbReference type="EMBL" id="AABDDO010000001">
    <property type="protein sequence ID" value="EAG6762600.1"/>
    <property type="molecule type" value="Genomic_DNA"/>
</dbReference>
<dbReference type="Proteomes" id="UP000844415">
    <property type="component" value="Unassembled WGS sequence"/>
</dbReference>
<dbReference type="Proteomes" id="UP000423131">
    <property type="component" value="Unassembled WGS sequence"/>
</dbReference>
<dbReference type="Proteomes" id="UP000467536">
    <property type="component" value="Unassembled WGS sequence"/>
</dbReference>
<dbReference type="EMBL" id="AABBAW010000001">
    <property type="protein sequence ID" value="EAG2514096.1"/>
    <property type="molecule type" value="Genomic_DNA"/>
</dbReference>
<evidence type="ECO:0000313" key="39">
    <source>
        <dbReference type="EMBL" id="EAH0218760.1"/>
    </source>
</evidence>
<dbReference type="Proteomes" id="UP000853596">
    <property type="component" value="Unassembled WGS sequence"/>
</dbReference>
<evidence type="ECO:0000313" key="30">
    <source>
        <dbReference type="EMBL" id="EAG2997348.1"/>
    </source>
</evidence>
<dbReference type="EMBL" id="DABJAN010000001">
    <property type="protein sequence ID" value="HAJ9592204.1"/>
    <property type="molecule type" value="Genomic_DNA"/>
</dbReference>
<evidence type="ECO:0000313" key="59">
    <source>
        <dbReference type="EMBL" id="EDH0840457.1"/>
    </source>
</evidence>
<dbReference type="Proteomes" id="UP000356407">
    <property type="component" value="Unassembled WGS sequence"/>
</dbReference>
<evidence type="ECO:0000313" key="40">
    <source>
        <dbReference type="EMBL" id="EAH0251341.1"/>
    </source>
</evidence>
<dbReference type="OMA" id="DKCIGYG"/>
<dbReference type="EMBL" id="QUQA01000010">
    <property type="protein sequence ID" value="RKC01770.1"/>
    <property type="molecule type" value="Genomic_DNA"/>
</dbReference>
<dbReference type="Proteomes" id="UP000410967">
    <property type="component" value="Unassembled WGS sequence"/>
</dbReference>
<dbReference type="EMBL" id="AAAQQZ010000001">
    <property type="protein sequence ID" value="EAE1337371.1"/>
    <property type="molecule type" value="Genomic_DNA"/>
</dbReference>
<dbReference type="EMBL" id="AAAIJX010000006">
    <property type="protein sequence ID" value="EAC4483347.1"/>
    <property type="molecule type" value="Genomic_DNA"/>
</dbReference>
<evidence type="ECO:0000256" key="1">
    <source>
        <dbReference type="ARBA" id="ARBA00009226"/>
    </source>
</evidence>
<evidence type="ECO:0000313" key="73">
    <source>
        <dbReference type="EMBL" id="HAB8556690.1"/>
    </source>
</evidence>
<dbReference type="EMBL" id="DAAIJL010000003">
    <property type="protein sequence ID" value="HAB8556690.1"/>
    <property type="molecule type" value="Genomic_DNA"/>
</dbReference>
<dbReference type="EMBL" id="AAAIXK010000001">
    <property type="protein sequence ID" value="EAC5549331.1"/>
    <property type="molecule type" value="Genomic_DNA"/>
</dbReference>
<comment type="similarity">
    <text evidence="1">Belongs to the FliN/MopA/SpaO family.</text>
</comment>
<reference evidence="59 98" key="9">
    <citation type="submission" date="2019-10" db="EMBL/GenBank/DDBJ databases">
        <authorList>
            <consortium name="GenomeTrakr: Next Generation Sequencing Network for Food Pathogen Tracability"/>
        </authorList>
    </citation>
    <scope>NUCLEOTIDE SEQUENCE [LARGE SCALE GENOMIC DNA]</scope>
    <source>
        <strain evidence="30 158">10B02965A-1</strain>
        <strain evidence="25 123">ARS-CC9329</strain>
        <strain evidence="16 119">CFSAN008016</strain>
        <strain evidence="9 112">CFSAN008042</strain>
        <strain evidence="3 108">CFSAN060999</strain>
        <strain evidence="32 147">CFSAN063727</strain>
        <strain evidence="59 98">CFSAN085184</strain>
        <strain evidence="60 129">CFSAN102901</strain>
        <strain evidence="19 113">FDA00006304</strain>
        <strain evidence="18 117">FDA00006494</strain>
        <strain evidence="6 111">FDA00007096</strain>
        <strain evidence="11 122">FDA00008584</strain>
        <strain evidence="7 116">FDA00009539</strain>
        <strain evidence="28">FDA00011243</strain>
        <strain evidence="82 91">FDA00013213</strain>
        <strain evidence="8 96">FDA00013332</strain>
        <strain evidence="14 102">FDA00013853</strain>
        <strain evidence="49">FDA00014181</strain>
        <strain evidence="50 127">FDA00014336</strain>
        <strain evidence="52 120">FDA00014370</strain>
        <strain evidence="51 121">FDA00014392</strain>
        <strain evidence="53 105">FDA00014472</strain>
        <strain evidence="61 132">FDA00015028</strain>
        <strain evidence="66">FDA00015054</strain>
        <strain evidence="31 152">FDA1005580-S054-001</strain>
        <strain evidence="140">FDA1077646-S145-002</strain>
        <strain evidence="137">FDA1090798-S029-001</strain>
        <strain evidence="139">FDA956581-098-004</strain>
        <strain evidence="29 145">FDA960927-006-004</strain>
        <strain evidence="33 160">FLAG-38921</strain>
        <strain evidence="56 128">FLAG-51482A</strain>
        <strain evidence="27 100">FLAG-54356</strain>
        <strain evidence="17 107">FLAG-78586</strain>
        <strain evidence="13 115">FSIS31901579</strain>
        <strain evidence="45 146">LS1344</strain>
        <strain evidence="46 153">LS1419</strain>
        <strain evidence="15 114">NYAG13B12507-5</strain>
        <strain evidence="63 133">OSF101448</strain>
        <strain evidence="12 103">VA-WGS-00405</strain>
    </source>
</reference>
<dbReference type="EMBL" id="AAAQOE010000001">
    <property type="protein sequence ID" value="EAE1095389.1"/>
    <property type="molecule type" value="Genomic_DNA"/>
</dbReference>
<dbReference type="EMBL" id="AAJEKY010000006">
    <property type="protein sequence ID" value="ECL0131520.1"/>
    <property type="molecule type" value="Genomic_DNA"/>
</dbReference>
<dbReference type="Proteomes" id="UP000525068">
    <property type="component" value="Unassembled WGS sequence"/>
</dbReference>
<dbReference type="Proteomes" id="UP000354255">
    <property type="component" value="Unassembled WGS sequence"/>
</dbReference>
<dbReference type="EMBL" id="AANEHK010000004">
    <property type="protein sequence ID" value="EDO0985615.1"/>
    <property type="molecule type" value="Genomic_DNA"/>
</dbReference>
<evidence type="ECO:0000313" key="118">
    <source>
        <dbReference type="Proteomes" id="UP000383365"/>
    </source>
</evidence>
<evidence type="ECO:0000313" key="128">
    <source>
        <dbReference type="Proteomes" id="UP000427828"/>
    </source>
</evidence>
<dbReference type="Proteomes" id="UP000388699">
    <property type="component" value="Unassembled WGS sequence"/>
</dbReference>
<evidence type="ECO:0000313" key="21">
    <source>
        <dbReference type="EMBL" id="EAE2660481.1"/>
    </source>
</evidence>
<dbReference type="SUPFAM" id="SSF101801">
    <property type="entry name" value="Surface presentation of antigens (SPOA)"/>
    <property type="match status" value="1"/>
</dbReference>
<dbReference type="EMBL" id="AABAWE010000001">
    <property type="protein sequence ID" value="EAG2086011.1"/>
    <property type="molecule type" value="Genomic_DNA"/>
</dbReference>
<evidence type="ECO:0000313" key="158">
    <source>
        <dbReference type="Proteomes" id="UP000549379"/>
    </source>
</evidence>
<evidence type="ECO:0000313" key="107">
    <source>
        <dbReference type="Proteomes" id="UP000355989"/>
    </source>
</evidence>
<evidence type="ECO:0000313" key="18">
    <source>
        <dbReference type="EMBL" id="EAE1337371.1"/>
    </source>
</evidence>
<dbReference type="Proteomes" id="UP000393182">
    <property type="component" value="Unassembled WGS sequence"/>
</dbReference>
<evidence type="ECO:0000313" key="97">
    <source>
        <dbReference type="Proteomes" id="UP000332711"/>
    </source>
</evidence>
<dbReference type="EMBL" id="AABEVT010000001">
    <property type="protein sequence ID" value="EAH0251341.1"/>
    <property type="molecule type" value="Genomic_DNA"/>
</dbReference>
<evidence type="ECO:0000313" key="64">
    <source>
        <dbReference type="EMBL" id="EDO0985615.1"/>
    </source>
</evidence>
<dbReference type="EMBL" id="AABEMN010000016">
    <property type="protein sequence ID" value="EAG9520341.1"/>
    <property type="molecule type" value="Genomic_DNA"/>
</dbReference>
<evidence type="ECO:0000313" key="83">
    <source>
        <dbReference type="EMBL" id="NYA00558.1"/>
    </source>
</evidence>
<dbReference type="EMBL" id="DAAHYZ010000004">
    <property type="protein sequence ID" value="HAB7721713.1"/>
    <property type="molecule type" value="Genomic_DNA"/>
</dbReference>
<dbReference type="EMBL" id="AABFMV010000006">
    <property type="protein sequence ID" value="EAH1615615.1"/>
    <property type="molecule type" value="Genomic_DNA"/>
</dbReference>
<evidence type="ECO:0000313" key="134">
    <source>
        <dbReference type="Proteomes" id="UP000467536"/>
    </source>
</evidence>
<name>A0A0D8X367_LISMN</name>
<dbReference type="EMBL" id="AAMGHX010000001">
    <property type="protein sequence ID" value="EDH0840457.1"/>
    <property type="molecule type" value="Genomic_DNA"/>
</dbReference>
<evidence type="ECO:0000313" key="79">
    <source>
        <dbReference type="EMBL" id="HAJ9592204.1"/>
    </source>
</evidence>
<evidence type="ECO:0000313" key="23">
    <source>
        <dbReference type="EMBL" id="EAE5603024.1"/>
    </source>
</evidence>
<evidence type="ECO:0000313" key="8">
    <source>
        <dbReference type="EMBL" id="EAC6548906.1"/>
    </source>
</evidence>
<reference evidence="161 162" key="3">
    <citation type="journal article" date="2018" name="Genome Biol.">
        <title>SKESA: strategic k-mer extension for scrupulous assemblies.</title>
        <authorList>
            <person name="Souvorov A."/>
            <person name="Agarwala R."/>
            <person name="Lipman D.J."/>
        </authorList>
    </citation>
    <scope>NUCLEOTIDE SEQUENCE [LARGE SCALE GENOMIC DNA]</scope>
    <source>
        <strain evidence="67">09CEB371LM</strain>
        <strain evidence="79">2017-325981-023-01</strain>
        <strain evidence="73 166">CFIAFB20100120</strain>
        <strain evidence="72 161">CFIAFB20130012</strain>
        <strain evidence="71">CFIAFB20140010</strain>
        <strain evidence="74">CFIAFB20160038</strain>
        <strain evidence="70 167">CFIAFB20160079</strain>
        <strain evidence="76">CFIAFB20170037</strain>
        <strain evidence="75 163">CFIAFB20170045</strain>
        <strain evidence="77 165">DMG1500109</strain>
        <strain evidence="69">HPB3501</strain>
        <strain evidence="78 164">LiDS0115</strain>
        <strain evidence="68">Sam_F526FDD3-C0F7-43DB-B204-E231FEF9C926</strain>
        <strain evidence="80">SFBRL218_S4</strain>
    </source>
</reference>
<reference evidence="90" key="12">
    <citation type="submission" date="2022-06" db="EMBL/GenBank/DDBJ databases">
        <title>Complete genomes of Listeria monocytogenes strains L58-55 and 6179.</title>
        <authorList>
            <person name="Schmitz-Esser S."/>
            <person name="Tibbs-Cortes B.W."/>
        </authorList>
    </citation>
    <scope>NUCLEOTIDE SEQUENCE</scope>
    <source>
        <strain evidence="90">L58-55</strain>
    </source>
</reference>
<evidence type="ECO:0000313" key="36">
    <source>
        <dbReference type="EMBL" id="EAG9387955.1"/>
    </source>
</evidence>
<dbReference type="EMBL" id="AALEDS010000024">
    <property type="protein sequence ID" value="ECY6545615.1"/>
    <property type="molecule type" value="Genomic_DNA"/>
</dbReference>
<evidence type="ECO:0000313" key="133">
    <source>
        <dbReference type="Proteomes" id="UP000467347"/>
    </source>
</evidence>
<evidence type="ECO:0000313" key="4">
    <source>
        <dbReference type="EMBL" id="EAC4483347.1"/>
    </source>
</evidence>
<evidence type="ECO:0000313" key="71">
    <source>
        <dbReference type="EMBL" id="HAB7721713.1"/>
    </source>
</evidence>
<dbReference type="Proteomes" id="UP000336166">
    <property type="component" value="Unassembled WGS sequence"/>
</dbReference>
<reference evidence="70" key="10">
    <citation type="submission" date="2020-01" db="EMBL/GenBank/DDBJ databases">
        <authorList>
            <consortium name="NCBI Pathogen Detection Project"/>
        </authorList>
    </citation>
    <scope>NUCLEOTIDE SEQUENCE</scope>
    <source>
        <strain evidence="67">09CEB371LM</strain>
        <strain evidence="79">2017-325981-023-01</strain>
        <strain evidence="73">CFIAFB20100120</strain>
        <strain evidence="72">CFIAFB20130012</strain>
        <strain evidence="71">CFIAFB20140010</strain>
        <strain evidence="74">CFIAFB20160038</strain>
        <strain evidence="70">CFIAFB20160079</strain>
        <strain evidence="76">CFIAFB20170037</strain>
        <strain evidence="75">CFIAFB20170045</strain>
        <strain evidence="77">DMG1500109</strain>
        <strain evidence="69">HPB3501</strain>
        <strain evidence="78">LiDS0115</strain>
        <strain evidence="68">Sam_F526FDD3-C0F7-43DB-B204-E231FEF9C926</strain>
        <strain evidence="80">SFBRL218_S4</strain>
    </source>
</reference>
<dbReference type="EMBL" id="AACKFB010000032">
    <property type="protein sequence ID" value="EAK9429417.1"/>
    <property type="molecule type" value="Genomic_DNA"/>
</dbReference>
<evidence type="ECO:0000313" key="149">
    <source>
        <dbReference type="Proteomes" id="UP000530452"/>
    </source>
</evidence>
<dbReference type="Proteomes" id="UP000540117">
    <property type="component" value="Unassembled WGS sequence"/>
</dbReference>
<evidence type="ECO:0000313" key="12">
    <source>
        <dbReference type="EMBL" id="EAD3791687.1"/>
    </source>
</evidence>
<evidence type="ECO:0000313" key="117">
    <source>
        <dbReference type="Proteomes" id="UP000379076"/>
    </source>
</evidence>
<dbReference type="Proteomes" id="UP000489121">
    <property type="component" value="Unassembled WGS sequence"/>
</dbReference>
<evidence type="ECO:0000313" key="49">
    <source>
        <dbReference type="EMBL" id="EAK9429417.1"/>
    </source>
</evidence>
<evidence type="ECO:0000313" key="125">
    <source>
        <dbReference type="Proteomes" id="UP000413786"/>
    </source>
</evidence>
<evidence type="ECO:0000313" key="106">
    <source>
        <dbReference type="Proteomes" id="UP000354255"/>
    </source>
</evidence>
<evidence type="ECO:0000313" key="91">
    <source>
        <dbReference type="Proteomes" id="UP000269407"/>
    </source>
</evidence>
<evidence type="ECO:0000313" key="114">
    <source>
        <dbReference type="Proteomes" id="UP000371553"/>
    </source>
</evidence>
<evidence type="ECO:0000313" key="155">
    <source>
        <dbReference type="Proteomes" id="UP000546397"/>
    </source>
</evidence>
<evidence type="ECO:0000313" key="67">
    <source>
        <dbReference type="EMBL" id="HAA8053340.1"/>
    </source>
</evidence>
<dbReference type="EMBL" id="AAAICE010000001">
    <property type="protein sequence ID" value="EAC3880430.1"/>
    <property type="molecule type" value="Genomic_DNA"/>
</dbReference>
<dbReference type="Proteomes" id="UP000481141">
    <property type="component" value="Unassembled WGS sequence"/>
</dbReference>
<dbReference type="EMBL" id="AABGHY010000001">
    <property type="protein sequence ID" value="EAH3292863.1"/>
    <property type="molecule type" value="Genomic_DNA"/>
</dbReference>
<dbReference type="Proteomes" id="UP000352246">
    <property type="component" value="Unassembled WGS sequence"/>
</dbReference>
<evidence type="ECO:0000313" key="13">
    <source>
        <dbReference type="EMBL" id="EAD5775213.1"/>
    </source>
</evidence>
<sequence>MKINHTIPLRIDFELGRTKQPVGSLLDVKKGTVFRLEDSTANVVKITISGKCIGYGEILTKDGKMFVKITKLGEGSSS</sequence>
<evidence type="ECO:0000313" key="136">
    <source>
        <dbReference type="Proteomes" id="UP000478682"/>
    </source>
</evidence>
<dbReference type="InterPro" id="IPR001543">
    <property type="entry name" value="FliN-like_C"/>
</dbReference>
<evidence type="ECO:0000313" key="90">
    <source>
        <dbReference type="EMBL" id="UUJ80562.1"/>
    </source>
</evidence>
<dbReference type="Proteomes" id="UP000530452">
    <property type="component" value="Unassembled WGS sequence"/>
</dbReference>
<evidence type="ECO:0000313" key="48">
    <source>
        <dbReference type="EMBL" id="EAK9317476.1"/>
    </source>
</evidence>
<evidence type="ECO:0000313" key="3">
    <source>
        <dbReference type="EMBL" id="EAC3880430.1"/>
    </source>
</evidence>
<evidence type="ECO:0000313" key="112">
    <source>
        <dbReference type="Proteomes" id="UP000368512"/>
    </source>
</evidence>
<dbReference type="Proteomes" id="UP000549379">
    <property type="component" value="Unassembled WGS sequence"/>
</dbReference>
<evidence type="ECO:0000313" key="93">
    <source>
        <dbReference type="Proteomes" id="UP000280270"/>
    </source>
</evidence>
<dbReference type="EMBL" id="AABATR010000001">
    <property type="protein sequence ID" value="EAG1892217.1"/>
    <property type="molecule type" value="Genomic_DNA"/>
</dbReference>
<dbReference type="EMBL" id="DAAHUJ010000003">
    <property type="protein sequence ID" value="HAB7364025.1"/>
    <property type="molecule type" value="Genomic_DNA"/>
</dbReference>
<dbReference type="EMBL" id="AAAIKW010000001">
    <property type="protein sequence ID" value="EAC4551276.1"/>
    <property type="molecule type" value="Genomic_DNA"/>
</dbReference>
<evidence type="ECO:0000313" key="163">
    <source>
        <dbReference type="Proteomes" id="UP000841146"/>
    </source>
</evidence>
<dbReference type="EMBL" id="AAAREG010000013">
    <property type="protein sequence ID" value="EAE2355297.1"/>
    <property type="molecule type" value="Genomic_DNA"/>
</dbReference>
<evidence type="ECO:0000313" key="77">
    <source>
        <dbReference type="EMBL" id="HAC1756297.1"/>
    </source>
</evidence>
<evidence type="ECO:0000313" key="34">
    <source>
        <dbReference type="EMBL" id="EAG6762600.1"/>
    </source>
</evidence>
<evidence type="ECO:0000313" key="145">
    <source>
        <dbReference type="Proteomes" id="UP000525850"/>
    </source>
</evidence>
<reference evidence="84 168" key="1">
    <citation type="submission" date="2016-09" db="EMBL/GenBank/DDBJ databases">
        <title>100K Listeria isolates.</title>
        <authorList>
            <person name="Chen P."/>
            <person name="Weimer B.C."/>
            <person name="Kong N."/>
            <person name="Huang B."/>
        </authorList>
    </citation>
    <scope>NUCLEOTIDE SEQUENCE [LARGE SCALE GENOMIC DNA]</scope>
    <source>
        <strain evidence="84 168">BCW_2383</strain>
    </source>
</reference>
<evidence type="ECO:0000313" key="156">
    <source>
        <dbReference type="Proteomes" id="UP000548278"/>
    </source>
</evidence>
<dbReference type="KEGG" id="lmoe:BN418_0808"/>
<dbReference type="Proteomes" id="UP000368512">
    <property type="component" value="Unassembled WGS sequence"/>
</dbReference>
<evidence type="ECO:0000313" key="94">
    <source>
        <dbReference type="Proteomes" id="UP000285054"/>
    </source>
</evidence>
<evidence type="ECO:0000313" key="16">
    <source>
        <dbReference type="EMBL" id="EAE0770890.1"/>
    </source>
</evidence>
<evidence type="ECO:0000313" key="19">
    <source>
        <dbReference type="EMBL" id="EAE1631232.1"/>
    </source>
</evidence>
<evidence type="ECO:0000313" key="29">
    <source>
        <dbReference type="EMBL" id="EAG2514096.1"/>
    </source>
</evidence>
<dbReference type="EMBL" id="CP098507">
    <property type="protein sequence ID" value="UUJ80562.1"/>
    <property type="molecule type" value="Genomic_DNA"/>
</dbReference>
<evidence type="ECO:0000313" key="22">
    <source>
        <dbReference type="EMBL" id="EAE4940716.1"/>
    </source>
</evidence>
<evidence type="ECO:0000313" key="141">
    <source>
        <dbReference type="Proteomes" id="UP000489121"/>
    </source>
</evidence>
<dbReference type="RefSeq" id="WP_003721819.1">
    <property type="nucleotide sequence ID" value="NC_021823.1"/>
</dbReference>
<keyword evidence="24" id="KW-0966">Cell projection</keyword>
<evidence type="ECO:0000313" key="100">
    <source>
        <dbReference type="Proteomes" id="UP000337746"/>
    </source>
</evidence>
<evidence type="ECO:0000313" key="98">
    <source>
        <dbReference type="Proteomes" id="UP000335978"/>
    </source>
</evidence>
<dbReference type="EMBL" id="AAAMZD010000001">
    <property type="protein sequence ID" value="EAD3791687.1"/>
    <property type="molecule type" value="Genomic_DNA"/>
</dbReference>
<dbReference type="EMBL" id="QXLS01000001">
    <property type="protein sequence ID" value="RKA10995.1"/>
    <property type="molecule type" value="Genomic_DNA"/>
</dbReference>
<dbReference type="Proteomes" id="UP000379076">
    <property type="component" value="Unassembled WGS sequence"/>
</dbReference>
<evidence type="ECO:0000313" key="56">
    <source>
        <dbReference type="EMBL" id="ECX6923609.1"/>
    </source>
</evidence>
<reference evidence="99 101" key="5">
    <citation type="submission" date="2018-06" db="EMBL/GenBank/DDBJ databases">
        <authorList>
            <consortium name="PulseNet: The National Subtyping Network for Foodborne Disease Surveillance"/>
            <person name="Tarr C.L."/>
            <person name="Trees E."/>
            <person name="Katz L.S."/>
            <person name="Carleton-Romer H.A."/>
            <person name="Stroika S."/>
            <person name="Kucerova Z."/>
            <person name="Roache K.F."/>
            <person name="Sabol A.L."/>
            <person name="Besser J."/>
            <person name="Gerner-Smidt P."/>
        </authorList>
    </citation>
    <scope>NUCLEOTIDE SEQUENCE [LARGE SCALE GENOMIC DNA]</scope>
    <source>
        <strain evidence="5 101">2015L-6227</strain>
        <strain evidence="20 99">PNUSAL000134</strain>
        <strain evidence="10 106">PNUSAL000910</strain>
        <strain evidence="24 109">PNUSAL002180</strain>
        <strain evidence="26 136">PNUSAL002298</strain>
        <strain evidence="47 104">PNUSAL004402</strain>
        <strain evidence="55 126">PNUSAL005666</strain>
        <strain evidence="58 141">PNUSAL005692</strain>
    </source>
</reference>
<evidence type="ECO:0000313" key="75">
    <source>
        <dbReference type="EMBL" id="HAC0013827.1"/>
    </source>
</evidence>
<evidence type="ECO:0000313" key="58">
    <source>
        <dbReference type="EMBL" id="ECY9783225.1"/>
    </source>
</evidence>
<evidence type="ECO:0000313" key="10">
    <source>
        <dbReference type="EMBL" id="EAC9039921.1"/>
    </source>
</evidence>
<dbReference type="InterPro" id="IPR036429">
    <property type="entry name" value="SpoA-like_sf"/>
</dbReference>
<evidence type="ECO:0000313" key="69">
    <source>
        <dbReference type="EMBL" id="HAA9722185.1"/>
    </source>
</evidence>
<dbReference type="Proteomes" id="UP000841561">
    <property type="component" value="Unassembled WGS sequence"/>
</dbReference>
<evidence type="ECO:0000313" key="120">
    <source>
        <dbReference type="Proteomes" id="UP000389283"/>
    </source>
</evidence>
<evidence type="ECO:0000313" key="53">
    <source>
        <dbReference type="EMBL" id="ECH7210959.1"/>
    </source>
</evidence>
<evidence type="ECO:0000313" key="38">
    <source>
        <dbReference type="EMBL" id="EAG9857448.1"/>
    </source>
</evidence>
<dbReference type="Proteomes" id="UP000358545">
    <property type="component" value="Unassembled WGS sequence"/>
</dbReference>
<dbReference type="EMBL" id="AABEVI010000006">
    <property type="protein sequence ID" value="EAH0218760.1"/>
    <property type="molecule type" value="Genomic_DNA"/>
</dbReference>
<evidence type="ECO:0000313" key="160">
    <source>
        <dbReference type="Proteomes" id="UP000566721"/>
    </source>
</evidence>